<accession>A0ABS8WZ30</accession>
<evidence type="ECO:0000259" key="1">
    <source>
        <dbReference type="Pfam" id="PF06250"/>
    </source>
</evidence>
<feature type="domain" description="YhcG PDDEXK nuclease" evidence="1">
    <location>
        <begin position="1"/>
        <end position="134"/>
    </location>
</feature>
<dbReference type="InterPro" id="IPR009362">
    <property type="entry name" value="YhcG_C"/>
</dbReference>
<gene>
    <name evidence="2" type="ORF">LXO92_01205</name>
</gene>
<evidence type="ECO:0000313" key="2">
    <source>
        <dbReference type="EMBL" id="MCE3530992.1"/>
    </source>
</evidence>
<dbReference type="Pfam" id="PF06250">
    <property type="entry name" value="YhcG_C"/>
    <property type="match status" value="1"/>
</dbReference>
<name>A0ABS8WZ30_9GAMM</name>
<dbReference type="InterPro" id="IPR011856">
    <property type="entry name" value="tRNA_endonuc-like_dom_sf"/>
</dbReference>
<sequence length="145" mass="17037">MSESHLEEQLISKIEEFLLELGHGFCFEARQKRILIGGEHFFVDLVFYNRILKCHVLVELKLEKFTHENIGQLNTYVNWYKKNMMMEGDNPPVGILLCTDKNHALAEYALAGMDNNLFVSKYMLELPKKEEMQKIIEEELNLNKE</sequence>
<dbReference type="Gene3D" id="3.40.1350.10">
    <property type="match status" value="1"/>
</dbReference>
<keyword evidence="3" id="KW-1185">Reference proteome</keyword>
<dbReference type="InterPro" id="IPR053148">
    <property type="entry name" value="PD-DEXK-like_domain"/>
</dbReference>
<evidence type="ECO:0000313" key="3">
    <source>
        <dbReference type="Proteomes" id="UP001320170"/>
    </source>
</evidence>
<comment type="caution">
    <text evidence="2">The sequence shown here is derived from an EMBL/GenBank/DDBJ whole genome shotgun (WGS) entry which is preliminary data.</text>
</comment>
<dbReference type="PANTHER" id="PTHR30547:SF5">
    <property type="entry name" value="NUCLEASE YHCG-RELATED"/>
    <property type="match status" value="1"/>
</dbReference>
<reference evidence="2 3" key="1">
    <citation type="journal article" date="2024" name="Pathogens">
        <title>Characterization of a Novel Species of Legionella Isolated from a Healthcare Facility: Legionella resiliens sp. nov.</title>
        <authorList>
            <person name="Cristino S."/>
            <person name="Pascale M.R."/>
            <person name="Marino F."/>
            <person name="Derelitto C."/>
            <person name="Salaris S."/>
            <person name="Orsini M."/>
            <person name="Squarzoni S."/>
            <person name="Grottola A."/>
            <person name="Girolamini L."/>
        </authorList>
    </citation>
    <scope>NUCLEOTIDE SEQUENCE [LARGE SCALE GENOMIC DNA]</scope>
    <source>
        <strain evidence="2 3">8cVS16</strain>
    </source>
</reference>
<proteinExistence type="predicted"/>
<protein>
    <submittedName>
        <fullName evidence="2">DUF1016 domain-containing protein</fullName>
    </submittedName>
</protein>
<organism evidence="2 3">
    <name type="scientific">Legionella resiliens</name>
    <dbReference type="NCBI Taxonomy" id="2905958"/>
    <lineage>
        <taxon>Bacteria</taxon>
        <taxon>Pseudomonadati</taxon>
        <taxon>Pseudomonadota</taxon>
        <taxon>Gammaproteobacteria</taxon>
        <taxon>Legionellales</taxon>
        <taxon>Legionellaceae</taxon>
        <taxon>Legionella</taxon>
    </lineage>
</organism>
<dbReference type="Proteomes" id="UP001320170">
    <property type="component" value="Unassembled WGS sequence"/>
</dbReference>
<dbReference type="EMBL" id="JAJTND010000001">
    <property type="protein sequence ID" value="MCE3530992.1"/>
    <property type="molecule type" value="Genomic_DNA"/>
</dbReference>
<dbReference type="PANTHER" id="PTHR30547">
    <property type="entry name" value="UNCHARACTERIZED PROTEIN YHCG-RELATED"/>
    <property type="match status" value="1"/>
</dbReference>